<keyword evidence="1" id="KW-1133">Transmembrane helix</keyword>
<dbReference type="RefSeq" id="WP_173084044.1">
    <property type="nucleotide sequence ID" value="NZ_BLTE01000008.1"/>
</dbReference>
<reference evidence="2 3" key="1">
    <citation type="submission" date="2020-04" db="EMBL/GenBank/DDBJ databases">
        <authorList>
            <consortium name="Desulfovibrio sp. FSS-1 genome sequencing consortium"/>
            <person name="Shimoshige H."/>
            <person name="Kobayashi H."/>
            <person name="Maekawa T."/>
        </authorList>
    </citation>
    <scope>NUCLEOTIDE SEQUENCE [LARGE SCALE GENOMIC DNA]</scope>
    <source>
        <strain evidence="2 3">SIID29052-01</strain>
    </source>
</reference>
<accession>A0A6V8LTD4</accession>
<name>A0A6V8LTD4_9BACT</name>
<reference evidence="2 3" key="2">
    <citation type="submission" date="2020-05" db="EMBL/GenBank/DDBJ databases">
        <title>Draft genome sequence of Desulfovibrio sp. strainFSS-1.</title>
        <authorList>
            <person name="Shimoshige H."/>
            <person name="Kobayashi H."/>
            <person name="Maekawa T."/>
        </authorList>
    </citation>
    <scope>NUCLEOTIDE SEQUENCE [LARGE SCALE GENOMIC DNA]</scope>
    <source>
        <strain evidence="2 3">SIID29052-01</strain>
    </source>
</reference>
<keyword evidence="1" id="KW-0812">Transmembrane</keyword>
<dbReference type="AlphaFoldDB" id="A0A6V8LTD4"/>
<evidence type="ECO:0000313" key="2">
    <source>
        <dbReference type="EMBL" id="GFK94200.1"/>
    </source>
</evidence>
<organism evidence="2 3">
    <name type="scientific">Fundidesulfovibrio magnetotacticus</name>
    <dbReference type="NCBI Taxonomy" id="2730080"/>
    <lineage>
        <taxon>Bacteria</taxon>
        <taxon>Pseudomonadati</taxon>
        <taxon>Thermodesulfobacteriota</taxon>
        <taxon>Desulfovibrionia</taxon>
        <taxon>Desulfovibrionales</taxon>
        <taxon>Desulfovibrionaceae</taxon>
        <taxon>Fundidesulfovibrio</taxon>
    </lineage>
</organism>
<gene>
    <name evidence="2" type="ORF">NNJEOMEG_02040</name>
</gene>
<protein>
    <submittedName>
        <fullName evidence="2">Uncharacterized protein</fullName>
    </submittedName>
</protein>
<feature type="transmembrane region" description="Helical" evidence="1">
    <location>
        <begin position="50"/>
        <end position="69"/>
    </location>
</feature>
<proteinExistence type="predicted"/>
<dbReference type="Proteomes" id="UP000494245">
    <property type="component" value="Unassembled WGS sequence"/>
</dbReference>
<sequence>MIVRFIDFFRDRLGTTIRACLALLALLVLWDALFVSKEHAHTFMERIPGFWAVFGFVACVLIIVVSKWYGHLGIMTREDYYDD</sequence>
<keyword evidence="3" id="KW-1185">Reference proteome</keyword>
<dbReference type="EMBL" id="BLTE01000008">
    <property type="protein sequence ID" value="GFK94200.1"/>
    <property type="molecule type" value="Genomic_DNA"/>
</dbReference>
<comment type="caution">
    <text evidence="2">The sequence shown here is derived from an EMBL/GenBank/DDBJ whole genome shotgun (WGS) entry which is preliminary data.</text>
</comment>
<evidence type="ECO:0000256" key="1">
    <source>
        <dbReference type="SAM" id="Phobius"/>
    </source>
</evidence>
<keyword evidence="1" id="KW-0472">Membrane</keyword>
<evidence type="ECO:0000313" key="3">
    <source>
        <dbReference type="Proteomes" id="UP000494245"/>
    </source>
</evidence>